<dbReference type="RefSeq" id="WP_345365640.1">
    <property type="nucleotide sequence ID" value="NZ_BAABII010000016.1"/>
</dbReference>
<reference evidence="4 5" key="1">
    <citation type="submission" date="2024-08" db="EMBL/GenBank/DDBJ databases">
        <title>Genome mining of Saccharopolyspora cebuensis PGLac3 from Nigerian medicinal plant.</title>
        <authorList>
            <person name="Ezeobiora C.E."/>
            <person name="Igbokwe N.H."/>
            <person name="Amin D.H."/>
            <person name="Mendie U.E."/>
        </authorList>
    </citation>
    <scope>NUCLEOTIDE SEQUENCE [LARGE SCALE GENOMIC DNA]</scope>
    <source>
        <strain evidence="4 5">PGLac3</strain>
    </source>
</reference>
<dbReference type="PROSITE" id="PS00636">
    <property type="entry name" value="DNAJ_1"/>
    <property type="match status" value="1"/>
</dbReference>
<dbReference type="SMART" id="SM00271">
    <property type="entry name" value="DnaJ"/>
    <property type="match status" value="1"/>
</dbReference>
<name>A0ABV4CJF7_9PSEU</name>
<dbReference type="Proteomes" id="UP001564626">
    <property type="component" value="Unassembled WGS sequence"/>
</dbReference>
<dbReference type="Pfam" id="PF00226">
    <property type="entry name" value="DnaJ"/>
    <property type="match status" value="1"/>
</dbReference>
<dbReference type="InterPro" id="IPR011528">
    <property type="entry name" value="NERD"/>
</dbReference>
<dbReference type="PROSITE" id="PS50076">
    <property type="entry name" value="DNAJ_2"/>
    <property type="match status" value="1"/>
</dbReference>
<evidence type="ECO:0000313" key="5">
    <source>
        <dbReference type="Proteomes" id="UP001564626"/>
    </source>
</evidence>
<feature type="compositionally biased region" description="Basic and acidic residues" evidence="1">
    <location>
        <begin position="67"/>
        <end position="77"/>
    </location>
</feature>
<evidence type="ECO:0000313" key="4">
    <source>
        <dbReference type="EMBL" id="MEY8040257.1"/>
    </source>
</evidence>
<dbReference type="SUPFAM" id="SSF46565">
    <property type="entry name" value="Chaperone J-domain"/>
    <property type="match status" value="1"/>
</dbReference>
<sequence length="368" mass="40425">MAAQSWEVGGVVREVDYYELLGIGRDAGAAEIKSAYRTLARSMHPDVGGTPGTFRLLQQAYETLSDPARRAEYDRPVPDPPARPAARKRPRGFGDDPHFEPRLPKLGPHDVPWWYGVDPDARIRYLPQTGPDRAPALAMLGGWSLLLVSGLAVPLPPLLLMVWLGVLVGSGAVLVLLLRKHLRARRTDREFTAEFGGRKVFGLPDGQDERARLLTAELCAKYLTRLPGVRIFHGLAWPDSVFEDVDHAVLCGRRLVLVESKSWLPGHYAADEGGELWRNGHVFRGGSTRLDRSVAAFEELLPGVEVCGAVLIYPSRAGEVTTVDQPEVPVAPMTPAQFVRDIGRWLAEDPVGVDRDAFVTVLDQVVSA</sequence>
<dbReference type="PRINTS" id="PR00625">
    <property type="entry name" value="JDOMAIN"/>
</dbReference>
<dbReference type="Gene3D" id="1.10.287.110">
    <property type="entry name" value="DnaJ domain"/>
    <property type="match status" value="1"/>
</dbReference>
<dbReference type="InterPro" id="IPR052276">
    <property type="entry name" value="Diphthamide-biosynth_chaperone"/>
</dbReference>
<dbReference type="Pfam" id="PF08378">
    <property type="entry name" value="NERD"/>
    <property type="match status" value="1"/>
</dbReference>
<evidence type="ECO:0000256" key="1">
    <source>
        <dbReference type="SAM" id="MobiDB-lite"/>
    </source>
</evidence>
<keyword evidence="2" id="KW-0472">Membrane</keyword>
<dbReference type="InterPro" id="IPR036869">
    <property type="entry name" value="J_dom_sf"/>
</dbReference>
<gene>
    <name evidence="4" type="ORF">AB8O55_12705</name>
</gene>
<dbReference type="InterPro" id="IPR001623">
    <property type="entry name" value="DnaJ_domain"/>
</dbReference>
<keyword evidence="2" id="KW-1133">Transmembrane helix</keyword>
<dbReference type="CDD" id="cd06257">
    <property type="entry name" value="DnaJ"/>
    <property type="match status" value="1"/>
</dbReference>
<keyword evidence="2" id="KW-0812">Transmembrane</keyword>
<feature type="compositionally biased region" description="Basic and acidic residues" evidence="1">
    <location>
        <begin position="92"/>
        <end position="103"/>
    </location>
</feature>
<dbReference type="PANTHER" id="PTHR44240">
    <property type="entry name" value="DNAJ DOMAIN (PROKARYOTIC HEAT SHOCK PROTEIN)-RELATED"/>
    <property type="match status" value="1"/>
</dbReference>
<proteinExistence type="predicted"/>
<dbReference type="EMBL" id="JBGEHV010000019">
    <property type="protein sequence ID" value="MEY8040257.1"/>
    <property type="molecule type" value="Genomic_DNA"/>
</dbReference>
<feature type="domain" description="J" evidence="3">
    <location>
        <begin position="16"/>
        <end position="77"/>
    </location>
</feature>
<protein>
    <submittedName>
        <fullName evidence="4">DnaJ domain-containing protein</fullName>
    </submittedName>
</protein>
<accession>A0ABV4CJF7</accession>
<feature type="region of interest" description="Disordered" evidence="1">
    <location>
        <begin position="67"/>
        <end position="103"/>
    </location>
</feature>
<dbReference type="InterPro" id="IPR018253">
    <property type="entry name" value="DnaJ_domain_CS"/>
</dbReference>
<feature type="transmembrane region" description="Helical" evidence="2">
    <location>
        <begin position="134"/>
        <end position="152"/>
    </location>
</feature>
<evidence type="ECO:0000259" key="3">
    <source>
        <dbReference type="PROSITE" id="PS50076"/>
    </source>
</evidence>
<feature type="transmembrane region" description="Helical" evidence="2">
    <location>
        <begin position="158"/>
        <end position="178"/>
    </location>
</feature>
<evidence type="ECO:0000256" key="2">
    <source>
        <dbReference type="SAM" id="Phobius"/>
    </source>
</evidence>
<organism evidence="4 5">
    <name type="scientific">Saccharopolyspora cebuensis</name>
    <dbReference type="NCBI Taxonomy" id="418759"/>
    <lineage>
        <taxon>Bacteria</taxon>
        <taxon>Bacillati</taxon>
        <taxon>Actinomycetota</taxon>
        <taxon>Actinomycetes</taxon>
        <taxon>Pseudonocardiales</taxon>
        <taxon>Pseudonocardiaceae</taxon>
        <taxon>Saccharopolyspora</taxon>
    </lineage>
</organism>
<keyword evidence="5" id="KW-1185">Reference proteome</keyword>
<dbReference type="PANTHER" id="PTHR44240:SF12">
    <property type="entry name" value="OS06G0716100 PROTEIN"/>
    <property type="match status" value="1"/>
</dbReference>
<comment type="caution">
    <text evidence="4">The sequence shown here is derived from an EMBL/GenBank/DDBJ whole genome shotgun (WGS) entry which is preliminary data.</text>
</comment>